<keyword evidence="6" id="KW-1185">Reference proteome</keyword>
<comment type="subcellular location">
    <subcellularLocation>
        <location evidence="1">Nucleus</location>
    </subcellularLocation>
</comment>
<evidence type="ECO:0000259" key="3">
    <source>
        <dbReference type="Pfam" id="PF24493"/>
    </source>
</evidence>
<dbReference type="OrthoDB" id="18190at2759"/>
<dbReference type="Pfam" id="PF24493">
    <property type="entry name" value="INTS4_8HBD"/>
    <property type="match status" value="1"/>
</dbReference>
<evidence type="ECO:0000313" key="5">
    <source>
        <dbReference type="EMBL" id="CAG4963598.1"/>
    </source>
</evidence>
<comment type="caution">
    <text evidence="5">The sequence shown here is derived from an EMBL/GenBank/DDBJ whole genome shotgun (WGS) entry which is preliminary data.</text>
</comment>
<dbReference type="InterPro" id="IPR057412">
    <property type="entry name" value="INTS4_C"/>
</dbReference>
<organism evidence="5 6">
    <name type="scientific">Parnassius apollo</name>
    <name type="common">Apollo butterfly</name>
    <name type="synonym">Papilio apollo</name>
    <dbReference type="NCBI Taxonomy" id="110799"/>
    <lineage>
        <taxon>Eukaryota</taxon>
        <taxon>Metazoa</taxon>
        <taxon>Ecdysozoa</taxon>
        <taxon>Arthropoda</taxon>
        <taxon>Hexapoda</taxon>
        <taxon>Insecta</taxon>
        <taxon>Pterygota</taxon>
        <taxon>Neoptera</taxon>
        <taxon>Endopterygota</taxon>
        <taxon>Lepidoptera</taxon>
        <taxon>Glossata</taxon>
        <taxon>Ditrysia</taxon>
        <taxon>Papilionoidea</taxon>
        <taxon>Papilionidae</taxon>
        <taxon>Parnassiinae</taxon>
        <taxon>Parnassini</taxon>
        <taxon>Parnassius</taxon>
        <taxon>Parnassius</taxon>
    </lineage>
</organism>
<evidence type="ECO:0000313" key="6">
    <source>
        <dbReference type="Proteomes" id="UP000691718"/>
    </source>
</evidence>
<keyword evidence="2" id="KW-0539">Nucleus</keyword>
<protein>
    <submittedName>
        <fullName evidence="5">(apollo) hypothetical protein</fullName>
    </submittedName>
</protein>
<evidence type="ECO:0000259" key="4">
    <source>
        <dbReference type="Pfam" id="PF25458"/>
    </source>
</evidence>
<feature type="domain" description="Integrator complex subunit 4/Protein SIEL C-terminal Ig-like" evidence="4">
    <location>
        <begin position="985"/>
        <end position="1111"/>
    </location>
</feature>
<proteinExistence type="predicted"/>
<dbReference type="AlphaFoldDB" id="A0A8S3WIU3"/>
<evidence type="ECO:0000256" key="1">
    <source>
        <dbReference type="ARBA" id="ARBA00004123"/>
    </source>
</evidence>
<sequence>MVFIRCNECDERAVAEEAHAARARCGAGAVGRVGERAVNMLFVRCNDCDGRAVAEDHAARARRGAGAVGRVGERAVHMLFVRCNDCDGRAVAEEDHAARARRGAGAVGRVGERAMHMLFVRCNDCDGRAVAEEDHAARARRGAGAVGRVSERAVHMLFIRCNECDERAAAEEAHAARARCGAGAVGRVGERAVHMLFIRCNECDERAVAEEAHAARARRGAGAVGRVGERAVHMLFVRCNDCDGRAVAEEDHAARARRRAGAVGRVGERAMHMLFVRCNDCDGRAVAEEDHAARARRGAGAVGRVSERAVHMLFIRCNECDERAAAEEAHAARARCGAGAVGRVGERAVHMLFVRCNECDGRAVAEKDHAARARRGAGAVGCVGERAVHMLFVRCNECDGRAVAEEAHDARDRCGVGAVGRVGERAVHMLFVRCNECDERAVAEEAHAARARRGAGAVERVGERAVHMLFVRCNECDGRAVAEKDHAARARRGTGAKKRTLHERGAELVRSGAWASGRRWADDAPGQLVEQHSVQLLPGGAAGAFVHGLEDELMEVRTAAVDAVCQLSMENPIFAITSLDFLVDMFNDEIEDVRLRAIDSLTKISHHIILREDQLEIILGALEDFSMDVREGLHRMLGSCTVASKTCLEMCIDKILENLKRYPQDKRSTFRCVQRMGSSHASLVLPLTTRLLAVHPFFDMPEPDVEDPAYMCILILVLNAAQHCTTMLPLFEEHTIKHYTYLRDTMPHLVPHLPIGESQFSRSERSETAIDDSAVRRFFDSVLQHIDNVTLSSNVRLKMLRAAEEQLNKLSEMEPLVCGAAQFTALFAGCVRALHDALLAHAGPPPHALADLTADCLRLQHQFSGVSEQESACVGQLALRVAAARLCAPDAVATATATGTGTTATTTAAMSAAAALTHHAEMLDRLLASAGVEPDPFTIAVFQLLSGSEHKPASLARALMPLLQAAPLPTIPKPNLKIRMCSASILEPANDNDTVVRFSAGLIAGVALEAEVVRVREPGALRVRVAYPDRRVHALVPPRDHLRPLDHLDTNDDGTQNVRLLTKVLISHGVWTEPCGVDISICLAVEETSAREPAPLVELCRPVRVTVAPKPIKRGI</sequence>
<dbReference type="GO" id="GO:0032039">
    <property type="term" value="C:integrator complex"/>
    <property type="evidence" value="ECO:0007669"/>
    <property type="project" value="TreeGrafter"/>
</dbReference>
<evidence type="ECO:0000256" key="2">
    <source>
        <dbReference type="ARBA" id="ARBA00023242"/>
    </source>
</evidence>
<feature type="domain" description="INTS4 8 helical bundle" evidence="3">
    <location>
        <begin position="776"/>
        <end position="975"/>
    </location>
</feature>
<dbReference type="PANTHER" id="PTHR20938">
    <property type="entry name" value="INTEGRATOR COMPLEX SUBUNIT 4"/>
    <property type="match status" value="1"/>
</dbReference>
<dbReference type="InterPro" id="IPR056235">
    <property type="entry name" value="INTS4_8HBD"/>
</dbReference>
<dbReference type="Pfam" id="PF25458">
    <property type="entry name" value="INTS4_C"/>
    <property type="match status" value="1"/>
</dbReference>
<accession>A0A8S3WIU3</accession>
<gene>
    <name evidence="5" type="ORF">PAPOLLO_LOCUS7023</name>
</gene>
<dbReference type="PANTHER" id="PTHR20938:SF0">
    <property type="entry name" value="INTEGRATOR COMPLEX SUBUNIT 4"/>
    <property type="match status" value="1"/>
</dbReference>
<dbReference type="EMBL" id="CAJQZP010000478">
    <property type="protein sequence ID" value="CAG4963598.1"/>
    <property type="molecule type" value="Genomic_DNA"/>
</dbReference>
<name>A0A8S3WIU3_PARAO</name>
<reference evidence="5" key="1">
    <citation type="submission" date="2021-04" db="EMBL/GenBank/DDBJ databases">
        <authorList>
            <person name="Tunstrom K."/>
        </authorList>
    </citation>
    <scope>NUCLEOTIDE SEQUENCE</scope>
</reference>
<dbReference type="Proteomes" id="UP000691718">
    <property type="component" value="Unassembled WGS sequence"/>
</dbReference>
<dbReference type="GO" id="GO:0016180">
    <property type="term" value="P:snRNA processing"/>
    <property type="evidence" value="ECO:0007669"/>
    <property type="project" value="TreeGrafter"/>
</dbReference>